<dbReference type="EMBL" id="CH963847">
    <property type="protein sequence ID" value="EDW73172.1"/>
    <property type="molecule type" value="Genomic_DNA"/>
</dbReference>
<evidence type="ECO:0000313" key="4">
    <source>
        <dbReference type="Proteomes" id="UP000007798"/>
    </source>
</evidence>
<keyword evidence="2" id="KW-0732">Signal</keyword>
<feature type="compositionally biased region" description="Basic and acidic residues" evidence="1">
    <location>
        <begin position="133"/>
        <end position="145"/>
    </location>
</feature>
<dbReference type="OMA" id="GGYWRMV"/>
<name>B4MLW1_DROWI</name>
<keyword evidence="4" id="KW-1185">Reference proteome</keyword>
<feature type="signal peptide" evidence="2">
    <location>
        <begin position="1"/>
        <end position="20"/>
    </location>
</feature>
<dbReference type="PhylomeDB" id="B4MLW1"/>
<feature type="chain" id="PRO_5002815343" evidence="2">
    <location>
        <begin position="21"/>
        <end position="175"/>
    </location>
</feature>
<sequence>MRSFVVAVLFFAGILAYSNAIPQYGLNEALIDLAKELAKEDRNSTIKFGNNTVIITGIANSNANINRIPNQRPQKNEQPSSNGWNYGSWNYYPGYGFWRTAVKQNETESIEDIMSMSDADMKAEEEDDQEEASLDKESEEDDKRHPNLQSDEVSEEELSHENDTQEDEEPEDSQE</sequence>
<dbReference type="HOGENOM" id="CLU_1534186_0_0_1"/>
<dbReference type="Proteomes" id="UP000007798">
    <property type="component" value="Unassembled WGS sequence"/>
</dbReference>
<dbReference type="GO" id="GO:0006355">
    <property type="term" value="P:regulation of DNA-templated transcription"/>
    <property type="evidence" value="ECO:0007669"/>
    <property type="project" value="EnsemblMetazoa"/>
</dbReference>
<gene>
    <name evidence="3" type="primary">Dwil\GK16789</name>
    <name evidence="3" type="ORF">Dwil_GK16789</name>
</gene>
<evidence type="ECO:0000256" key="1">
    <source>
        <dbReference type="SAM" id="MobiDB-lite"/>
    </source>
</evidence>
<dbReference type="eggNOG" id="ENOG502T957">
    <property type="taxonomic scope" value="Eukaryota"/>
</dbReference>
<evidence type="ECO:0000313" key="3">
    <source>
        <dbReference type="EMBL" id="EDW73172.1"/>
    </source>
</evidence>
<dbReference type="InParanoid" id="B4MLW1"/>
<feature type="compositionally biased region" description="Acidic residues" evidence="1">
    <location>
        <begin position="164"/>
        <end position="175"/>
    </location>
</feature>
<reference evidence="3 4" key="1">
    <citation type="journal article" date="2007" name="Nature">
        <title>Evolution of genes and genomes on the Drosophila phylogeny.</title>
        <authorList>
            <consortium name="Drosophila 12 Genomes Consortium"/>
            <person name="Clark A.G."/>
            <person name="Eisen M.B."/>
            <person name="Smith D.R."/>
            <person name="Bergman C.M."/>
            <person name="Oliver B."/>
            <person name="Markow T.A."/>
            <person name="Kaufman T.C."/>
            <person name="Kellis M."/>
            <person name="Gelbart W."/>
            <person name="Iyer V.N."/>
            <person name="Pollard D.A."/>
            <person name="Sackton T.B."/>
            <person name="Larracuente A.M."/>
            <person name="Singh N.D."/>
            <person name="Abad J.P."/>
            <person name="Abt D.N."/>
            <person name="Adryan B."/>
            <person name="Aguade M."/>
            <person name="Akashi H."/>
            <person name="Anderson W.W."/>
            <person name="Aquadro C.F."/>
            <person name="Ardell D.H."/>
            <person name="Arguello R."/>
            <person name="Artieri C.G."/>
            <person name="Barbash D.A."/>
            <person name="Barker D."/>
            <person name="Barsanti P."/>
            <person name="Batterham P."/>
            <person name="Batzoglou S."/>
            <person name="Begun D."/>
            <person name="Bhutkar A."/>
            <person name="Blanco E."/>
            <person name="Bosak S.A."/>
            <person name="Bradley R.K."/>
            <person name="Brand A.D."/>
            <person name="Brent M.R."/>
            <person name="Brooks A.N."/>
            <person name="Brown R.H."/>
            <person name="Butlin R.K."/>
            <person name="Caggese C."/>
            <person name="Calvi B.R."/>
            <person name="Bernardo de Carvalho A."/>
            <person name="Caspi A."/>
            <person name="Castrezana S."/>
            <person name="Celniker S.E."/>
            <person name="Chang J.L."/>
            <person name="Chapple C."/>
            <person name="Chatterji S."/>
            <person name="Chinwalla A."/>
            <person name="Civetta A."/>
            <person name="Clifton S.W."/>
            <person name="Comeron J.M."/>
            <person name="Costello J.C."/>
            <person name="Coyne J.A."/>
            <person name="Daub J."/>
            <person name="David R.G."/>
            <person name="Delcher A.L."/>
            <person name="Delehaunty K."/>
            <person name="Do C.B."/>
            <person name="Ebling H."/>
            <person name="Edwards K."/>
            <person name="Eickbush T."/>
            <person name="Evans J.D."/>
            <person name="Filipski A."/>
            <person name="Findeiss S."/>
            <person name="Freyhult E."/>
            <person name="Fulton L."/>
            <person name="Fulton R."/>
            <person name="Garcia A.C."/>
            <person name="Gardiner A."/>
            <person name="Garfield D.A."/>
            <person name="Garvin B.E."/>
            <person name="Gibson G."/>
            <person name="Gilbert D."/>
            <person name="Gnerre S."/>
            <person name="Godfrey J."/>
            <person name="Good R."/>
            <person name="Gotea V."/>
            <person name="Gravely B."/>
            <person name="Greenberg A.J."/>
            <person name="Griffiths-Jones S."/>
            <person name="Gross S."/>
            <person name="Guigo R."/>
            <person name="Gustafson E.A."/>
            <person name="Haerty W."/>
            <person name="Hahn M.W."/>
            <person name="Halligan D.L."/>
            <person name="Halpern A.L."/>
            <person name="Halter G.M."/>
            <person name="Han M.V."/>
            <person name="Heger A."/>
            <person name="Hillier L."/>
            <person name="Hinrichs A.S."/>
            <person name="Holmes I."/>
            <person name="Hoskins R.A."/>
            <person name="Hubisz M.J."/>
            <person name="Hultmark D."/>
            <person name="Huntley M.A."/>
            <person name="Jaffe D.B."/>
            <person name="Jagadeeshan S."/>
            <person name="Jeck W.R."/>
            <person name="Johnson J."/>
            <person name="Jones C.D."/>
            <person name="Jordan W.C."/>
            <person name="Karpen G.H."/>
            <person name="Kataoka E."/>
            <person name="Keightley P.D."/>
            <person name="Kheradpour P."/>
            <person name="Kirkness E.F."/>
            <person name="Koerich L.B."/>
            <person name="Kristiansen K."/>
            <person name="Kudrna D."/>
            <person name="Kulathinal R.J."/>
            <person name="Kumar S."/>
            <person name="Kwok R."/>
            <person name="Lander E."/>
            <person name="Langley C.H."/>
            <person name="Lapoint R."/>
            <person name="Lazzaro B.P."/>
            <person name="Lee S.J."/>
            <person name="Levesque L."/>
            <person name="Li R."/>
            <person name="Lin C.F."/>
            <person name="Lin M.F."/>
            <person name="Lindblad-Toh K."/>
            <person name="Llopart A."/>
            <person name="Long M."/>
            <person name="Low L."/>
            <person name="Lozovsky E."/>
            <person name="Lu J."/>
            <person name="Luo M."/>
            <person name="Machado C.A."/>
            <person name="Makalowski W."/>
            <person name="Marzo M."/>
            <person name="Matsuda M."/>
            <person name="Matzkin L."/>
            <person name="McAllister B."/>
            <person name="McBride C.S."/>
            <person name="McKernan B."/>
            <person name="McKernan K."/>
            <person name="Mendez-Lago M."/>
            <person name="Minx P."/>
            <person name="Mollenhauer M.U."/>
            <person name="Montooth K."/>
            <person name="Mount S.M."/>
            <person name="Mu X."/>
            <person name="Myers E."/>
            <person name="Negre B."/>
            <person name="Newfeld S."/>
            <person name="Nielsen R."/>
            <person name="Noor M.A."/>
            <person name="O'Grady P."/>
            <person name="Pachter L."/>
            <person name="Papaceit M."/>
            <person name="Parisi M.J."/>
            <person name="Parisi M."/>
            <person name="Parts L."/>
            <person name="Pedersen J.S."/>
            <person name="Pesole G."/>
            <person name="Phillippy A.M."/>
            <person name="Ponting C.P."/>
            <person name="Pop M."/>
            <person name="Porcelli D."/>
            <person name="Powell J.R."/>
            <person name="Prohaska S."/>
            <person name="Pruitt K."/>
            <person name="Puig M."/>
            <person name="Quesneville H."/>
            <person name="Ram K.R."/>
            <person name="Rand D."/>
            <person name="Rasmussen M.D."/>
            <person name="Reed L.K."/>
            <person name="Reenan R."/>
            <person name="Reily A."/>
            <person name="Remington K.A."/>
            <person name="Rieger T.T."/>
            <person name="Ritchie M.G."/>
            <person name="Robin C."/>
            <person name="Rogers Y.H."/>
            <person name="Rohde C."/>
            <person name="Rozas J."/>
            <person name="Rubenfield M.J."/>
            <person name="Ruiz A."/>
            <person name="Russo S."/>
            <person name="Salzberg S.L."/>
            <person name="Sanchez-Gracia A."/>
            <person name="Saranga D.J."/>
            <person name="Sato H."/>
            <person name="Schaeffer S.W."/>
            <person name="Schatz M.C."/>
            <person name="Schlenke T."/>
            <person name="Schwartz R."/>
            <person name="Segarra C."/>
            <person name="Singh R.S."/>
            <person name="Sirot L."/>
            <person name="Sirota M."/>
            <person name="Sisneros N.B."/>
            <person name="Smith C.D."/>
            <person name="Smith T.F."/>
            <person name="Spieth J."/>
            <person name="Stage D.E."/>
            <person name="Stark A."/>
            <person name="Stephan W."/>
            <person name="Strausberg R.L."/>
            <person name="Strempel S."/>
            <person name="Sturgill D."/>
            <person name="Sutton G."/>
            <person name="Sutton G.G."/>
            <person name="Tao W."/>
            <person name="Teichmann S."/>
            <person name="Tobari Y.N."/>
            <person name="Tomimura Y."/>
            <person name="Tsolas J.M."/>
            <person name="Valente V.L."/>
            <person name="Venter E."/>
            <person name="Venter J.C."/>
            <person name="Vicario S."/>
            <person name="Vieira F.G."/>
            <person name="Vilella A.J."/>
            <person name="Villasante A."/>
            <person name="Walenz B."/>
            <person name="Wang J."/>
            <person name="Wasserman M."/>
            <person name="Watts T."/>
            <person name="Wilson D."/>
            <person name="Wilson R.K."/>
            <person name="Wing R.A."/>
            <person name="Wolfner M.F."/>
            <person name="Wong A."/>
            <person name="Wong G.K."/>
            <person name="Wu C.I."/>
            <person name="Wu G."/>
            <person name="Yamamoto D."/>
            <person name="Yang H.P."/>
            <person name="Yang S.P."/>
            <person name="Yorke J.A."/>
            <person name="Yoshida K."/>
            <person name="Zdobnov E."/>
            <person name="Zhang P."/>
            <person name="Zhang Y."/>
            <person name="Zimin A.V."/>
            <person name="Baldwin J."/>
            <person name="Abdouelleil A."/>
            <person name="Abdulkadir J."/>
            <person name="Abebe A."/>
            <person name="Abera B."/>
            <person name="Abreu J."/>
            <person name="Acer S.C."/>
            <person name="Aftuck L."/>
            <person name="Alexander A."/>
            <person name="An P."/>
            <person name="Anderson E."/>
            <person name="Anderson S."/>
            <person name="Arachi H."/>
            <person name="Azer M."/>
            <person name="Bachantsang P."/>
            <person name="Barry A."/>
            <person name="Bayul T."/>
            <person name="Berlin A."/>
            <person name="Bessette D."/>
            <person name="Bloom T."/>
            <person name="Blye J."/>
            <person name="Boguslavskiy L."/>
            <person name="Bonnet C."/>
            <person name="Boukhgalter B."/>
            <person name="Bourzgui I."/>
            <person name="Brown A."/>
            <person name="Cahill P."/>
            <person name="Channer S."/>
            <person name="Cheshatsang Y."/>
            <person name="Chuda L."/>
            <person name="Citroen M."/>
            <person name="Collymore A."/>
            <person name="Cooke P."/>
            <person name="Costello M."/>
            <person name="D'Aco K."/>
            <person name="Daza R."/>
            <person name="De Haan G."/>
            <person name="DeGray S."/>
            <person name="DeMaso C."/>
            <person name="Dhargay N."/>
            <person name="Dooley K."/>
            <person name="Dooley E."/>
            <person name="Doricent M."/>
            <person name="Dorje P."/>
            <person name="Dorjee K."/>
            <person name="Dupes A."/>
            <person name="Elong R."/>
            <person name="Falk J."/>
            <person name="Farina A."/>
            <person name="Faro S."/>
            <person name="Ferguson D."/>
            <person name="Fisher S."/>
            <person name="Foley C.D."/>
            <person name="Franke A."/>
            <person name="Friedrich D."/>
            <person name="Gadbois L."/>
            <person name="Gearin G."/>
            <person name="Gearin C.R."/>
            <person name="Giannoukos G."/>
            <person name="Goode T."/>
            <person name="Graham J."/>
            <person name="Grandbois E."/>
            <person name="Grewal S."/>
            <person name="Gyaltsen K."/>
            <person name="Hafez N."/>
            <person name="Hagos B."/>
            <person name="Hall J."/>
            <person name="Henson C."/>
            <person name="Hollinger A."/>
            <person name="Honan T."/>
            <person name="Huard M.D."/>
            <person name="Hughes L."/>
            <person name="Hurhula B."/>
            <person name="Husby M.E."/>
            <person name="Kamat A."/>
            <person name="Kanga B."/>
            <person name="Kashin S."/>
            <person name="Khazanovich D."/>
            <person name="Kisner P."/>
            <person name="Lance K."/>
            <person name="Lara M."/>
            <person name="Lee W."/>
            <person name="Lennon N."/>
            <person name="Letendre F."/>
            <person name="LeVine R."/>
            <person name="Lipovsky A."/>
            <person name="Liu X."/>
            <person name="Liu J."/>
            <person name="Liu S."/>
            <person name="Lokyitsang T."/>
            <person name="Lokyitsang Y."/>
            <person name="Lubonja R."/>
            <person name="Lui A."/>
            <person name="MacDonald P."/>
            <person name="Magnisalis V."/>
            <person name="Maru K."/>
            <person name="Matthews C."/>
            <person name="McCusker W."/>
            <person name="McDonough S."/>
            <person name="Mehta T."/>
            <person name="Meldrim J."/>
            <person name="Meneus L."/>
            <person name="Mihai O."/>
            <person name="Mihalev A."/>
            <person name="Mihova T."/>
            <person name="Mittelman R."/>
            <person name="Mlenga V."/>
            <person name="Montmayeur A."/>
            <person name="Mulrain L."/>
            <person name="Navidi A."/>
            <person name="Naylor J."/>
            <person name="Negash T."/>
            <person name="Nguyen T."/>
            <person name="Nguyen N."/>
            <person name="Nicol R."/>
            <person name="Norbu C."/>
            <person name="Norbu N."/>
            <person name="Novod N."/>
            <person name="O'Neill B."/>
            <person name="Osman S."/>
            <person name="Markiewicz E."/>
            <person name="Oyono O.L."/>
            <person name="Patti C."/>
            <person name="Phunkhang P."/>
            <person name="Pierre F."/>
            <person name="Priest M."/>
            <person name="Raghuraman S."/>
            <person name="Rege F."/>
            <person name="Reyes R."/>
            <person name="Rise C."/>
            <person name="Rogov P."/>
            <person name="Ross K."/>
            <person name="Ryan E."/>
            <person name="Settipalli S."/>
            <person name="Shea T."/>
            <person name="Sherpa N."/>
            <person name="Shi L."/>
            <person name="Shih D."/>
            <person name="Sparrow T."/>
            <person name="Spaulding J."/>
            <person name="Stalker J."/>
            <person name="Stange-Thomann N."/>
            <person name="Stavropoulos S."/>
            <person name="Stone C."/>
            <person name="Strader C."/>
            <person name="Tesfaye S."/>
            <person name="Thomson T."/>
            <person name="Thoulutsang Y."/>
            <person name="Thoulutsang D."/>
            <person name="Topham K."/>
            <person name="Topping I."/>
            <person name="Tsamla T."/>
            <person name="Vassiliev H."/>
            <person name="Vo A."/>
            <person name="Wangchuk T."/>
            <person name="Wangdi T."/>
            <person name="Weiand M."/>
            <person name="Wilkinson J."/>
            <person name="Wilson A."/>
            <person name="Yadav S."/>
            <person name="Young G."/>
            <person name="Yu Q."/>
            <person name="Zembek L."/>
            <person name="Zhong D."/>
            <person name="Zimmer A."/>
            <person name="Zwirko Z."/>
            <person name="Jaffe D.B."/>
            <person name="Alvarez P."/>
            <person name="Brockman W."/>
            <person name="Butler J."/>
            <person name="Chin C."/>
            <person name="Gnerre S."/>
            <person name="Grabherr M."/>
            <person name="Kleber M."/>
            <person name="Mauceli E."/>
            <person name="MacCallum I."/>
        </authorList>
    </citation>
    <scope>NUCLEOTIDE SEQUENCE [LARGE SCALE GENOMIC DNA]</scope>
    <source>
        <strain evidence="4">Tucson 14030-0811.24</strain>
    </source>
</reference>
<evidence type="ECO:0000256" key="2">
    <source>
        <dbReference type="SAM" id="SignalP"/>
    </source>
</evidence>
<proteinExistence type="predicted"/>
<dbReference type="KEGG" id="dwi:6638621"/>
<feature type="compositionally biased region" description="Acidic residues" evidence="1">
    <location>
        <begin position="123"/>
        <end position="132"/>
    </location>
</feature>
<dbReference type="OrthoDB" id="7872732at2759"/>
<protein>
    <submittedName>
        <fullName evidence="3">Uncharacterized protein</fullName>
    </submittedName>
</protein>
<feature type="region of interest" description="Disordered" evidence="1">
    <location>
        <begin position="119"/>
        <end position="175"/>
    </location>
</feature>
<dbReference type="GO" id="GO:0035034">
    <property type="term" value="F:histone acetyltransferase regulator activity"/>
    <property type="evidence" value="ECO:0007669"/>
    <property type="project" value="EnsemblMetazoa"/>
</dbReference>
<accession>B4MLW1</accession>
<organism evidence="3 4">
    <name type="scientific">Drosophila willistoni</name>
    <name type="common">Fruit fly</name>
    <dbReference type="NCBI Taxonomy" id="7260"/>
    <lineage>
        <taxon>Eukaryota</taxon>
        <taxon>Metazoa</taxon>
        <taxon>Ecdysozoa</taxon>
        <taxon>Arthropoda</taxon>
        <taxon>Hexapoda</taxon>
        <taxon>Insecta</taxon>
        <taxon>Pterygota</taxon>
        <taxon>Neoptera</taxon>
        <taxon>Endopterygota</taxon>
        <taxon>Diptera</taxon>
        <taxon>Brachycera</taxon>
        <taxon>Muscomorpha</taxon>
        <taxon>Ephydroidea</taxon>
        <taxon>Drosophilidae</taxon>
        <taxon>Drosophila</taxon>
        <taxon>Sophophora</taxon>
    </lineage>
</organism>
<dbReference type="AlphaFoldDB" id="B4MLW1"/>